<sequence length="160" mass="17072">MALPNTAALSSKSLIQSQVLLPAHHSTSFPCNQTPAASRRHISAVHAAEPAKTPVIATTKPTVAPPAPAPSAAKWAPDTWKNKNALQLPKYPDEAELESVLKTMEAYPPLVFAGEVRSLEERLAEAHWGKPSSCKVGIALRASRSSVLITFVTLSESSSR</sequence>
<keyword evidence="3 5" id="KW-0057">Aromatic amino acid biosynthesis</keyword>
<dbReference type="GO" id="GO:0008652">
    <property type="term" value="P:amino acid biosynthetic process"/>
    <property type="evidence" value="ECO:0007669"/>
    <property type="project" value="UniProtKB-KW"/>
</dbReference>
<dbReference type="EMBL" id="JACGWJ010000004">
    <property type="protein sequence ID" value="KAL0423091.1"/>
    <property type="molecule type" value="Genomic_DNA"/>
</dbReference>
<reference evidence="6" key="2">
    <citation type="journal article" date="2024" name="Plant">
        <title>Genomic evolution and insights into agronomic trait innovations of Sesamum species.</title>
        <authorList>
            <person name="Miao H."/>
            <person name="Wang L."/>
            <person name="Qu L."/>
            <person name="Liu H."/>
            <person name="Sun Y."/>
            <person name="Le M."/>
            <person name="Wang Q."/>
            <person name="Wei S."/>
            <person name="Zheng Y."/>
            <person name="Lin W."/>
            <person name="Duan Y."/>
            <person name="Cao H."/>
            <person name="Xiong S."/>
            <person name="Wang X."/>
            <person name="Wei L."/>
            <person name="Li C."/>
            <person name="Ma Q."/>
            <person name="Ju M."/>
            <person name="Zhao R."/>
            <person name="Li G."/>
            <person name="Mu C."/>
            <person name="Tian Q."/>
            <person name="Mei H."/>
            <person name="Zhang T."/>
            <person name="Gao T."/>
            <person name="Zhang H."/>
        </authorList>
    </citation>
    <scope>NUCLEOTIDE SEQUENCE</scope>
    <source>
        <strain evidence="6">G02</strain>
    </source>
</reference>
<comment type="subcellular location">
    <subcellularLocation>
        <location evidence="5">Plastid</location>
        <location evidence="5">Chloroplast</location>
    </subcellularLocation>
</comment>
<gene>
    <name evidence="6" type="ORF">Sradi_0843900</name>
</gene>
<accession>A0AAW2V417</accession>
<dbReference type="GO" id="GO:0009073">
    <property type="term" value="P:aromatic amino acid family biosynthetic process"/>
    <property type="evidence" value="ECO:0007669"/>
    <property type="project" value="UniProtKB-KW"/>
</dbReference>
<dbReference type="AlphaFoldDB" id="A0AAW2V417"/>
<keyword evidence="5" id="KW-0809">Transit peptide</keyword>
<evidence type="ECO:0000256" key="3">
    <source>
        <dbReference type="ARBA" id="ARBA00023141"/>
    </source>
</evidence>
<comment type="caution">
    <text evidence="6">The sequence shown here is derived from an EMBL/GenBank/DDBJ whole genome shotgun (WGS) entry which is preliminary data.</text>
</comment>
<evidence type="ECO:0000256" key="1">
    <source>
        <dbReference type="ARBA" id="ARBA00022605"/>
    </source>
</evidence>
<dbReference type="GO" id="GO:0003849">
    <property type="term" value="F:3-deoxy-7-phosphoheptulonate synthase activity"/>
    <property type="evidence" value="ECO:0007669"/>
    <property type="project" value="UniProtKB-EC"/>
</dbReference>
<protein>
    <recommendedName>
        <fullName evidence="5">Phospho-2-dehydro-3-deoxyheptonate aldolase</fullName>
        <ecNumber evidence="5">2.5.1.54</ecNumber>
    </recommendedName>
</protein>
<comment type="catalytic activity">
    <reaction evidence="4 5">
        <text>D-erythrose 4-phosphate + phosphoenolpyruvate + H2O = 7-phospho-2-dehydro-3-deoxy-D-arabino-heptonate + phosphate</text>
        <dbReference type="Rhea" id="RHEA:14717"/>
        <dbReference type="ChEBI" id="CHEBI:15377"/>
        <dbReference type="ChEBI" id="CHEBI:16897"/>
        <dbReference type="ChEBI" id="CHEBI:43474"/>
        <dbReference type="ChEBI" id="CHEBI:58394"/>
        <dbReference type="ChEBI" id="CHEBI:58702"/>
        <dbReference type="EC" id="2.5.1.54"/>
    </reaction>
</comment>
<dbReference type="PANTHER" id="PTHR21337:SF0">
    <property type="entry name" value="PHOSPHO-2-DEHYDRO-3-DEOXYHEPTONATE ALDOLASE"/>
    <property type="match status" value="1"/>
</dbReference>
<evidence type="ECO:0000256" key="2">
    <source>
        <dbReference type="ARBA" id="ARBA00022679"/>
    </source>
</evidence>
<keyword evidence="5" id="KW-0150">Chloroplast</keyword>
<evidence type="ECO:0000256" key="5">
    <source>
        <dbReference type="RuleBase" id="RU363071"/>
    </source>
</evidence>
<comment type="similarity">
    <text evidence="5">Belongs to the class-II DAHP synthase family.</text>
</comment>
<keyword evidence="5" id="KW-0934">Plastid</keyword>
<reference evidence="6" key="1">
    <citation type="submission" date="2020-06" db="EMBL/GenBank/DDBJ databases">
        <authorList>
            <person name="Li T."/>
            <person name="Hu X."/>
            <person name="Zhang T."/>
            <person name="Song X."/>
            <person name="Zhang H."/>
            <person name="Dai N."/>
            <person name="Sheng W."/>
            <person name="Hou X."/>
            <person name="Wei L."/>
        </authorList>
    </citation>
    <scope>NUCLEOTIDE SEQUENCE</scope>
    <source>
        <strain evidence="6">G02</strain>
        <tissue evidence="6">Leaf</tissue>
    </source>
</reference>
<dbReference type="SUPFAM" id="SSF51569">
    <property type="entry name" value="Aldolase"/>
    <property type="match status" value="1"/>
</dbReference>
<dbReference type="Pfam" id="PF01474">
    <property type="entry name" value="DAHP_synth_2"/>
    <property type="match status" value="1"/>
</dbReference>
<dbReference type="GO" id="GO:0009507">
    <property type="term" value="C:chloroplast"/>
    <property type="evidence" value="ECO:0007669"/>
    <property type="project" value="UniProtKB-SubCell"/>
</dbReference>
<keyword evidence="2 5" id="KW-0808">Transferase</keyword>
<name>A0AAW2V417_SESRA</name>
<evidence type="ECO:0000313" key="6">
    <source>
        <dbReference type="EMBL" id="KAL0423091.1"/>
    </source>
</evidence>
<evidence type="ECO:0000256" key="4">
    <source>
        <dbReference type="ARBA" id="ARBA00047508"/>
    </source>
</evidence>
<comment type="pathway">
    <text evidence="5">Metabolic intermediate biosynthesis; chorismate biosynthesis; chorismate from D-erythrose 4-phosphate and phosphoenolpyruvate: step 1/7.</text>
</comment>
<keyword evidence="1 5" id="KW-0028">Amino-acid biosynthesis</keyword>
<dbReference type="PANTHER" id="PTHR21337">
    <property type="entry name" value="PHOSPHO-2-DEHYDRO-3-DEOXYHEPTONATE ALDOLASE 1, 2"/>
    <property type="match status" value="1"/>
</dbReference>
<proteinExistence type="inferred from homology"/>
<organism evidence="6">
    <name type="scientific">Sesamum radiatum</name>
    <name type="common">Black benniseed</name>
    <dbReference type="NCBI Taxonomy" id="300843"/>
    <lineage>
        <taxon>Eukaryota</taxon>
        <taxon>Viridiplantae</taxon>
        <taxon>Streptophyta</taxon>
        <taxon>Embryophyta</taxon>
        <taxon>Tracheophyta</taxon>
        <taxon>Spermatophyta</taxon>
        <taxon>Magnoliopsida</taxon>
        <taxon>eudicotyledons</taxon>
        <taxon>Gunneridae</taxon>
        <taxon>Pentapetalae</taxon>
        <taxon>asterids</taxon>
        <taxon>lamiids</taxon>
        <taxon>Lamiales</taxon>
        <taxon>Pedaliaceae</taxon>
        <taxon>Sesamum</taxon>
    </lineage>
</organism>
<dbReference type="EC" id="2.5.1.54" evidence="5"/>
<dbReference type="InterPro" id="IPR002480">
    <property type="entry name" value="DAHP_synth_2"/>
</dbReference>